<dbReference type="Gene3D" id="1.20.1250.20">
    <property type="entry name" value="MFS general substrate transporter like domains"/>
    <property type="match status" value="1"/>
</dbReference>
<keyword evidence="8" id="KW-1185">Reference proteome</keyword>
<feature type="transmembrane region" description="Helical" evidence="5">
    <location>
        <begin position="123"/>
        <end position="142"/>
    </location>
</feature>
<dbReference type="EMBL" id="KN847550">
    <property type="protein sequence ID" value="KIW02318.1"/>
    <property type="molecule type" value="Genomic_DNA"/>
</dbReference>
<keyword evidence="3 5" id="KW-1133">Transmembrane helix</keyword>
<proteinExistence type="predicted"/>
<dbReference type="OrthoDB" id="3437016at2759"/>
<dbReference type="GO" id="GO:0000329">
    <property type="term" value="C:fungal-type vacuole membrane"/>
    <property type="evidence" value="ECO:0007669"/>
    <property type="project" value="TreeGrafter"/>
</dbReference>
<feature type="domain" description="Major facilitator superfamily (MFS) profile" evidence="6">
    <location>
        <begin position="58"/>
        <end position="541"/>
    </location>
</feature>
<accession>A0A0D2A6E6</accession>
<feature type="transmembrane region" description="Helical" evidence="5">
    <location>
        <begin position="282"/>
        <end position="300"/>
    </location>
</feature>
<evidence type="ECO:0000313" key="8">
    <source>
        <dbReference type="Proteomes" id="UP000053259"/>
    </source>
</evidence>
<evidence type="ECO:0000256" key="4">
    <source>
        <dbReference type="ARBA" id="ARBA00023136"/>
    </source>
</evidence>
<keyword evidence="4 5" id="KW-0472">Membrane</keyword>
<feature type="transmembrane region" description="Helical" evidence="5">
    <location>
        <begin position="431"/>
        <end position="455"/>
    </location>
</feature>
<evidence type="ECO:0000256" key="5">
    <source>
        <dbReference type="SAM" id="Phobius"/>
    </source>
</evidence>
<dbReference type="PANTHER" id="PTHR23501:SF33">
    <property type="entry name" value="MAJOR FACILITATOR SUPERFAMILY (MFS) PROFILE DOMAIN-CONTAINING PROTEIN"/>
    <property type="match status" value="1"/>
</dbReference>
<dbReference type="RefSeq" id="XP_016212187.1">
    <property type="nucleotide sequence ID" value="XM_016360105.1"/>
</dbReference>
<feature type="transmembrane region" description="Helical" evidence="5">
    <location>
        <begin position="148"/>
        <end position="172"/>
    </location>
</feature>
<name>A0A0D2A6E6_9PEZI</name>
<feature type="transmembrane region" description="Helical" evidence="5">
    <location>
        <begin position="399"/>
        <end position="419"/>
    </location>
</feature>
<dbReference type="AlphaFoldDB" id="A0A0D2A6E6"/>
<dbReference type="PANTHER" id="PTHR23501">
    <property type="entry name" value="MAJOR FACILITATOR SUPERFAMILY"/>
    <property type="match status" value="1"/>
</dbReference>
<sequence>MARSRDTYVESERTPLVREQTISDQDLHDGLHHAEEEAGSTVTSLDETKHLSTEISSVIALLLLGVFVANADTSLVLATYSSISSEFLEFEQASWLLASYTLAMCVSQPLYGKLCNIFGRKSCLLGVYVFFMVGCLQCGVASSMSGVIIGRAIGGVGGAGISSIVSFLIADLVPLAEIATYRSYVNIVQTMGRASGGPLGGWLAQSLGWRWSFLIQCPLTLSAFLLVQWKLRQHRPVFHIEGSFIQQLKRVDILGSLLISASNVAGLLPMNLGGDYRWNHPIVLALFGSSAATLILFIVVELQMVKEPIFHLELLVNRNFTLSYLVMLFQNVAQTFVSFSFCTATYCELTALDDVYSALVLSDYPISPSTAGTYLVPAVVGNTIGGLACGAYIRRFGSYKAPTIFATIASAACHSLLLLRWRGSTGVLESLYIVLGWMGTGVSHSSIFIALVSAVTEEEVAIAGSGLYLFSSLRSVLGFTLSSNLLRLATQTWAQRQLGSKHQVIINRALSDIVFAQRLKGDLKTAITDAYLHGFHAVFCT</sequence>
<gene>
    <name evidence="7" type="ORF">PV09_06464</name>
</gene>
<dbReference type="PROSITE" id="PS50850">
    <property type="entry name" value="MFS"/>
    <property type="match status" value="1"/>
</dbReference>
<dbReference type="Proteomes" id="UP000053259">
    <property type="component" value="Unassembled WGS sequence"/>
</dbReference>
<organism evidence="7 8">
    <name type="scientific">Verruconis gallopava</name>
    <dbReference type="NCBI Taxonomy" id="253628"/>
    <lineage>
        <taxon>Eukaryota</taxon>
        <taxon>Fungi</taxon>
        <taxon>Dikarya</taxon>
        <taxon>Ascomycota</taxon>
        <taxon>Pezizomycotina</taxon>
        <taxon>Dothideomycetes</taxon>
        <taxon>Pleosporomycetidae</taxon>
        <taxon>Venturiales</taxon>
        <taxon>Sympoventuriaceae</taxon>
        <taxon>Verruconis</taxon>
    </lineage>
</organism>
<dbReference type="InterPro" id="IPR020846">
    <property type="entry name" value="MFS_dom"/>
</dbReference>
<dbReference type="InterPro" id="IPR036259">
    <property type="entry name" value="MFS_trans_sf"/>
</dbReference>
<dbReference type="InParanoid" id="A0A0D2A6E6"/>
<feature type="transmembrane region" description="Helical" evidence="5">
    <location>
        <begin position="58"/>
        <end position="80"/>
    </location>
</feature>
<dbReference type="GeneID" id="27314437"/>
<evidence type="ECO:0000259" key="6">
    <source>
        <dbReference type="PROSITE" id="PS50850"/>
    </source>
</evidence>
<evidence type="ECO:0000256" key="1">
    <source>
        <dbReference type="ARBA" id="ARBA00004141"/>
    </source>
</evidence>
<dbReference type="InterPro" id="IPR011701">
    <property type="entry name" value="MFS"/>
</dbReference>
<reference evidence="7 8" key="1">
    <citation type="submission" date="2015-01" db="EMBL/GenBank/DDBJ databases">
        <title>The Genome Sequence of Ochroconis gallopava CBS43764.</title>
        <authorList>
            <consortium name="The Broad Institute Genomics Platform"/>
            <person name="Cuomo C."/>
            <person name="de Hoog S."/>
            <person name="Gorbushina A."/>
            <person name="Stielow B."/>
            <person name="Teixiera M."/>
            <person name="Abouelleil A."/>
            <person name="Chapman S.B."/>
            <person name="Priest M."/>
            <person name="Young S.K."/>
            <person name="Wortman J."/>
            <person name="Nusbaum C."/>
            <person name="Birren B."/>
        </authorList>
    </citation>
    <scope>NUCLEOTIDE SEQUENCE [LARGE SCALE GENOMIC DNA]</scope>
    <source>
        <strain evidence="7 8">CBS 43764</strain>
    </source>
</reference>
<dbReference type="STRING" id="253628.A0A0D2A6E6"/>
<feature type="transmembrane region" description="Helical" evidence="5">
    <location>
        <begin position="92"/>
        <end position="111"/>
    </location>
</feature>
<evidence type="ECO:0000256" key="3">
    <source>
        <dbReference type="ARBA" id="ARBA00022989"/>
    </source>
</evidence>
<protein>
    <recommendedName>
        <fullName evidence="6">Major facilitator superfamily (MFS) profile domain-containing protein</fullName>
    </recommendedName>
</protein>
<dbReference type="VEuPathDB" id="FungiDB:PV09_06464"/>
<dbReference type="HOGENOM" id="CLU_000960_22_3_1"/>
<evidence type="ECO:0000256" key="2">
    <source>
        <dbReference type="ARBA" id="ARBA00022692"/>
    </source>
</evidence>
<evidence type="ECO:0000313" key="7">
    <source>
        <dbReference type="EMBL" id="KIW02318.1"/>
    </source>
</evidence>
<keyword evidence="2 5" id="KW-0812">Transmembrane</keyword>
<dbReference type="SUPFAM" id="SSF103473">
    <property type="entry name" value="MFS general substrate transporter"/>
    <property type="match status" value="1"/>
</dbReference>
<comment type="subcellular location">
    <subcellularLocation>
        <location evidence="1">Membrane</location>
        <topology evidence="1">Multi-pass membrane protein</topology>
    </subcellularLocation>
</comment>
<dbReference type="Pfam" id="PF07690">
    <property type="entry name" value="MFS_1"/>
    <property type="match status" value="1"/>
</dbReference>
<dbReference type="GO" id="GO:0015174">
    <property type="term" value="F:basic amino acid transmembrane transporter activity"/>
    <property type="evidence" value="ECO:0007669"/>
    <property type="project" value="TreeGrafter"/>
</dbReference>